<reference evidence="4" key="1">
    <citation type="submission" date="2022-08" db="UniProtKB">
        <authorList>
            <consortium name="EnsemblMetazoa"/>
        </authorList>
    </citation>
    <scope>IDENTIFICATION</scope>
    <source>
        <strain evidence="4">05x7-T-G4-1.051#20</strain>
    </source>
</reference>
<proteinExistence type="predicted"/>
<dbReference type="Pfam" id="PF25390">
    <property type="entry name" value="WD40_RLD"/>
    <property type="match status" value="1"/>
</dbReference>
<dbReference type="EnsemblMetazoa" id="G6545.1">
    <property type="protein sequence ID" value="G6545.1:cds"/>
    <property type="gene ID" value="G6545"/>
</dbReference>
<dbReference type="PRINTS" id="PR00633">
    <property type="entry name" value="RCCNDNSATION"/>
</dbReference>
<feature type="repeat" description="RCC1" evidence="2">
    <location>
        <begin position="170"/>
        <end position="233"/>
    </location>
</feature>
<organism evidence="4 5">
    <name type="scientific">Magallana gigas</name>
    <name type="common">Pacific oyster</name>
    <name type="synonym">Crassostrea gigas</name>
    <dbReference type="NCBI Taxonomy" id="29159"/>
    <lineage>
        <taxon>Eukaryota</taxon>
        <taxon>Metazoa</taxon>
        <taxon>Spiralia</taxon>
        <taxon>Lophotrochozoa</taxon>
        <taxon>Mollusca</taxon>
        <taxon>Bivalvia</taxon>
        <taxon>Autobranchia</taxon>
        <taxon>Pteriomorphia</taxon>
        <taxon>Ostreida</taxon>
        <taxon>Ostreoidea</taxon>
        <taxon>Ostreidae</taxon>
        <taxon>Magallana</taxon>
    </lineage>
</organism>
<name>A0A8W8NEA8_MAGGI</name>
<evidence type="ECO:0000259" key="3">
    <source>
        <dbReference type="Pfam" id="PF25390"/>
    </source>
</evidence>
<keyword evidence="5" id="KW-1185">Reference proteome</keyword>
<dbReference type="InterPro" id="IPR000408">
    <property type="entry name" value="Reg_chr_condens"/>
</dbReference>
<dbReference type="GO" id="GO:0005743">
    <property type="term" value="C:mitochondrial inner membrane"/>
    <property type="evidence" value="ECO:0007669"/>
    <property type="project" value="TreeGrafter"/>
</dbReference>
<feature type="repeat" description="RCC1" evidence="2">
    <location>
        <begin position="101"/>
        <end position="165"/>
    </location>
</feature>
<accession>A0A8W8NEA8</accession>
<evidence type="ECO:0000313" key="4">
    <source>
        <dbReference type="EnsemblMetazoa" id="G6545.1:cds"/>
    </source>
</evidence>
<dbReference type="InterPro" id="IPR058923">
    <property type="entry name" value="RCC1-like_dom"/>
</dbReference>
<dbReference type="GO" id="GO:0019843">
    <property type="term" value="F:rRNA binding"/>
    <property type="evidence" value="ECO:0007669"/>
    <property type="project" value="TreeGrafter"/>
</dbReference>
<dbReference type="GO" id="GO:0005085">
    <property type="term" value="F:guanyl-nucleotide exchange factor activity"/>
    <property type="evidence" value="ECO:0007669"/>
    <property type="project" value="TreeGrafter"/>
</dbReference>
<feature type="repeat" description="RCC1" evidence="2">
    <location>
        <begin position="342"/>
        <end position="392"/>
    </location>
</feature>
<dbReference type="PANTHER" id="PTHR46337:SF1">
    <property type="entry name" value="RCC1-LIKE G EXCHANGING FACTOR-LIKE PROTEIN"/>
    <property type="match status" value="1"/>
</dbReference>
<dbReference type="InterPro" id="IPR009091">
    <property type="entry name" value="RCC1/BLIP-II"/>
</dbReference>
<evidence type="ECO:0000256" key="2">
    <source>
        <dbReference type="PROSITE-ProRule" id="PRU00235"/>
    </source>
</evidence>
<feature type="repeat" description="RCC1" evidence="2">
    <location>
        <begin position="233"/>
        <end position="288"/>
    </location>
</feature>
<dbReference type="Gene3D" id="2.130.10.30">
    <property type="entry name" value="Regulator of chromosome condensation 1/beta-lactamase-inhibitor protein II"/>
    <property type="match status" value="2"/>
</dbReference>
<keyword evidence="1" id="KW-0677">Repeat</keyword>
<dbReference type="PROSITE" id="PS50012">
    <property type="entry name" value="RCC1_3"/>
    <property type="match status" value="6"/>
</dbReference>
<dbReference type="SUPFAM" id="SSF50985">
    <property type="entry name" value="RCC1/BLIP-II"/>
    <property type="match status" value="1"/>
</dbReference>
<dbReference type="GO" id="GO:0070131">
    <property type="term" value="P:positive regulation of mitochondrial translation"/>
    <property type="evidence" value="ECO:0007669"/>
    <property type="project" value="TreeGrafter"/>
</dbReference>
<protein>
    <recommendedName>
        <fullName evidence="3">RCC1-like domain-containing protein</fullName>
    </recommendedName>
</protein>
<dbReference type="PANTHER" id="PTHR46337">
    <property type="entry name" value="RCC1-LIKE G EXCHANGING FACTOR-LIKE PROTEIN"/>
    <property type="match status" value="1"/>
</dbReference>
<dbReference type="AlphaFoldDB" id="A0A8W8NEA8"/>
<dbReference type="OrthoDB" id="70707at2759"/>
<dbReference type="Pfam" id="PF00415">
    <property type="entry name" value="RCC1"/>
    <property type="match status" value="1"/>
</dbReference>
<dbReference type="Proteomes" id="UP000005408">
    <property type="component" value="Unassembled WGS sequence"/>
</dbReference>
<feature type="domain" description="RCC1-like" evidence="3">
    <location>
        <begin position="101"/>
        <end position="401"/>
    </location>
</feature>
<dbReference type="OMA" id="GSFCMAL"/>
<evidence type="ECO:0000256" key="1">
    <source>
        <dbReference type="ARBA" id="ARBA00022737"/>
    </source>
</evidence>
<dbReference type="InterPro" id="IPR053035">
    <property type="entry name" value="Mitochondrial_GEF_domain"/>
</dbReference>
<feature type="repeat" description="RCC1" evidence="2">
    <location>
        <begin position="451"/>
        <end position="502"/>
    </location>
</feature>
<evidence type="ECO:0000313" key="5">
    <source>
        <dbReference type="Proteomes" id="UP000005408"/>
    </source>
</evidence>
<feature type="repeat" description="RCC1" evidence="2">
    <location>
        <begin position="289"/>
        <end position="341"/>
    </location>
</feature>
<sequence length="504" mass="55439">MIRNTIAKEFLMCGICGTKFLRYCTAGNITSTKRFSQWVTCSEKQNTTHLPDQDFSKWIKQLVKPSLSQISKRGYSQKASRSDKSKMRKELNELDNMPKAERVYVWGCAATGALGISSYVRHQEKKQKYLAQMSRPARLRFLLEHNLVAKSVDCGYGFTALILKGRDRKSKLYGCGINTDSQLGFHKSSEKPDMVLDYITEPVLIPLPLEDPDSSEVIDVSCGRAHTVVLTTEGVFSLGHNAYGQCGRGIVEGEIHRGSQIINKVLDLPNDVIKVVCGQDHTFYLTSGGQVYSCGLGADGQTGLQHYHCEWKPSLVRGDIEGEKIIQISSKGDCVLAVSERGDLFGWGNSEYGQLSAITDQTQVSVPRNLPLPHSISKAAAAGSKCAVLTDKNDVLVWGFGALGVGPNVTTSSTPQTIPPTLFGRNEMAPDKLVKDITCGINHFAARTNDFEMYVWGKNQKGCLGIYVAQQLDQSYPFRVSVPAEVMRISCGVDHTVAMCRAFS</sequence>